<dbReference type="RefSeq" id="WP_008774733.1">
    <property type="nucleotide sequence ID" value="NZ_CP103100.1"/>
</dbReference>
<protein>
    <submittedName>
        <fullName evidence="3">Uncharacterized protein</fullName>
    </submittedName>
</protein>
<keyword evidence="1" id="KW-1133">Transmembrane helix</keyword>
<dbReference type="Proteomes" id="UP000323717">
    <property type="component" value="Unassembled WGS sequence"/>
</dbReference>
<dbReference type="AlphaFoldDB" id="A0A5M5BQ47"/>
<evidence type="ECO:0000313" key="2">
    <source>
        <dbReference type="EMBL" id="KAA3930083.1"/>
    </source>
</evidence>
<organism evidence="3 4">
    <name type="scientific">Bacteroides ovatus</name>
    <dbReference type="NCBI Taxonomy" id="28116"/>
    <lineage>
        <taxon>Bacteria</taxon>
        <taxon>Pseudomonadati</taxon>
        <taxon>Bacteroidota</taxon>
        <taxon>Bacteroidia</taxon>
        <taxon>Bacteroidales</taxon>
        <taxon>Bacteroidaceae</taxon>
        <taxon>Bacteroides</taxon>
    </lineage>
</organism>
<keyword evidence="1" id="KW-0472">Membrane</keyword>
<feature type="transmembrane region" description="Helical" evidence="1">
    <location>
        <begin position="6"/>
        <end position="27"/>
    </location>
</feature>
<evidence type="ECO:0000313" key="4">
    <source>
        <dbReference type="Proteomes" id="UP000323717"/>
    </source>
</evidence>
<evidence type="ECO:0000313" key="3">
    <source>
        <dbReference type="EMBL" id="KAA3953292.1"/>
    </source>
</evidence>
<evidence type="ECO:0000313" key="5">
    <source>
        <dbReference type="Proteomes" id="UP000365824"/>
    </source>
</evidence>
<comment type="caution">
    <text evidence="3">The sequence shown here is derived from an EMBL/GenBank/DDBJ whole genome shotgun (WGS) entry which is preliminary data.</text>
</comment>
<accession>A0A5M5BQ47</accession>
<dbReference type="EMBL" id="VWLE01000056">
    <property type="protein sequence ID" value="KAA3953292.1"/>
    <property type="molecule type" value="Genomic_DNA"/>
</dbReference>
<keyword evidence="1" id="KW-0812">Transmembrane</keyword>
<gene>
    <name evidence="3" type="ORF">F3D71_06300</name>
    <name evidence="2" type="ORF">F3F25_06335</name>
</gene>
<sequence>MENITLFVSIVIIVFGVLQIVLFFKLWEMTNDVKKISLKQSPSKADELIDEAQLLCLDGEKEKAFRCYKQSFLMSIVELYNNISQKYNVALKEDRANMWKLHYPNIVRFYKSKISFTDFTLNYKDYDTFDKVDNIFSKG</sequence>
<dbReference type="Proteomes" id="UP000365824">
    <property type="component" value="Unassembled WGS sequence"/>
</dbReference>
<name>A0A5M5BQ47_BACOV</name>
<reference evidence="4 5" key="1">
    <citation type="journal article" date="2019" name="Nat. Med.">
        <title>A library of human gut bacterial isolates paired with longitudinal multiomics data enables mechanistic microbiome research.</title>
        <authorList>
            <person name="Poyet M."/>
            <person name="Groussin M."/>
            <person name="Gibbons S.M."/>
            <person name="Avila-Pacheco J."/>
            <person name="Jiang X."/>
            <person name="Kearney S.M."/>
            <person name="Perrotta A.R."/>
            <person name="Berdy B."/>
            <person name="Zhao S."/>
            <person name="Lieberman T.D."/>
            <person name="Swanson P.K."/>
            <person name="Smith M."/>
            <person name="Roesemann S."/>
            <person name="Alexander J.E."/>
            <person name="Rich S.A."/>
            <person name="Livny J."/>
            <person name="Vlamakis H."/>
            <person name="Clish C."/>
            <person name="Bullock K."/>
            <person name="Deik A."/>
            <person name="Scott J."/>
            <person name="Pierce K.A."/>
            <person name="Xavier R.J."/>
            <person name="Alm E.J."/>
        </authorList>
    </citation>
    <scope>NUCLEOTIDE SEQUENCE [LARGE SCALE GENOMIC DNA]</scope>
    <source>
        <strain evidence="2 5">BIOML-A160</strain>
        <strain evidence="3 4">BIOML-A163</strain>
    </source>
</reference>
<evidence type="ECO:0000256" key="1">
    <source>
        <dbReference type="SAM" id="Phobius"/>
    </source>
</evidence>
<proteinExistence type="predicted"/>
<dbReference type="EMBL" id="VWLB01000007">
    <property type="protein sequence ID" value="KAA3930083.1"/>
    <property type="molecule type" value="Genomic_DNA"/>
</dbReference>